<dbReference type="InterPro" id="IPR050465">
    <property type="entry name" value="UPF0194_transport"/>
</dbReference>
<comment type="caution">
    <text evidence="4">The sequence shown here is derived from an EMBL/GenBank/DDBJ whole genome shotgun (WGS) entry which is preliminary data.</text>
</comment>
<protein>
    <submittedName>
        <fullName evidence="4">Biotin/lipoyl-binding protein</fullName>
    </submittedName>
</protein>
<proteinExistence type="predicted"/>
<comment type="subcellular location">
    <subcellularLocation>
        <location evidence="1">Cell envelope</location>
    </subcellularLocation>
</comment>
<dbReference type="RefSeq" id="WP_255135289.1">
    <property type="nucleotide sequence ID" value="NZ_JANDBC010000002.1"/>
</dbReference>
<sequence length="332" mass="37925">MMLKKINSFYLFIALLFAGLFAVNSQYFKGSKSFVGVTYSKIYNINIEKPAVVKNVHVVPGQTVEPGEILVELESPQLNLEIQKLRKELEIYESQKIEQQKLLESELELLESQKRIIRNEIENEVELLQRRIQLNRSLTDSILANRTTNLEDDTLGTLQLQIKSIRQKGELELEAVNIRIADLKQDHTFDQSQLEAKIELARQELNWKMQEDRNLNKYATFSGVIENVYIKPNEQVQEFTSLISINPVNPTSVVGYLVGKKDRSQQLGQTVTVRSMEHPDLQTTGSIIGFGSVVLLPEVLQKTTTIQTFGLEVFIEIPEKNDLPVGEKIIIR</sequence>
<evidence type="ECO:0000256" key="1">
    <source>
        <dbReference type="ARBA" id="ARBA00004196"/>
    </source>
</evidence>
<dbReference type="GO" id="GO:0030313">
    <property type="term" value="C:cell envelope"/>
    <property type="evidence" value="ECO:0007669"/>
    <property type="project" value="UniProtKB-SubCell"/>
</dbReference>
<organism evidence="4 5">
    <name type="scientific">Gracilimonas sediminicola</name>
    <dbReference type="NCBI Taxonomy" id="2952158"/>
    <lineage>
        <taxon>Bacteria</taxon>
        <taxon>Pseudomonadati</taxon>
        <taxon>Balneolota</taxon>
        <taxon>Balneolia</taxon>
        <taxon>Balneolales</taxon>
        <taxon>Balneolaceae</taxon>
        <taxon>Gracilimonas</taxon>
    </lineage>
</organism>
<dbReference type="PANTHER" id="PTHR32347:SF23">
    <property type="entry name" value="BLL5650 PROTEIN"/>
    <property type="match status" value="1"/>
</dbReference>
<feature type="coiled-coil region" evidence="3">
    <location>
        <begin position="75"/>
        <end position="138"/>
    </location>
</feature>
<evidence type="ECO:0000313" key="5">
    <source>
        <dbReference type="Proteomes" id="UP001139125"/>
    </source>
</evidence>
<evidence type="ECO:0000256" key="2">
    <source>
        <dbReference type="ARBA" id="ARBA00023054"/>
    </source>
</evidence>
<dbReference type="AlphaFoldDB" id="A0A9X2RF41"/>
<evidence type="ECO:0000256" key="3">
    <source>
        <dbReference type="SAM" id="Coils"/>
    </source>
</evidence>
<gene>
    <name evidence="4" type="ORF">NM125_12530</name>
</gene>
<accession>A0A9X2RF41</accession>
<dbReference type="PANTHER" id="PTHR32347">
    <property type="entry name" value="EFFLUX SYSTEM COMPONENT YKNX-RELATED"/>
    <property type="match status" value="1"/>
</dbReference>
<name>A0A9X2RF41_9BACT</name>
<dbReference type="EMBL" id="JANDBC010000002">
    <property type="protein sequence ID" value="MCP9292405.1"/>
    <property type="molecule type" value="Genomic_DNA"/>
</dbReference>
<dbReference type="Proteomes" id="UP001139125">
    <property type="component" value="Unassembled WGS sequence"/>
</dbReference>
<evidence type="ECO:0000313" key="4">
    <source>
        <dbReference type="EMBL" id="MCP9292405.1"/>
    </source>
</evidence>
<keyword evidence="2 3" id="KW-0175">Coiled coil</keyword>
<keyword evidence="5" id="KW-1185">Reference proteome</keyword>
<reference evidence="4" key="1">
    <citation type="submission" date="2022-06" db="EMBL/GenBank/DDBJ databases">
        <title>Gracilimonas sp. CAU 1638 isolated from sea sediment.</title>
        <authorList>
            <person name="Kim W."/>
        </authorList>
    </citation>
    <scope>NUCLEOTIDE SEQUENCE</scope>
    <source>
        <strain evidence="4">CAU 1638</strain>
    </source>
</reference>